<feature type="chain" id="PRO_5016607260" evidence="2">
    <location>
        <begin position="20"/>
        <end position="271"/>
    </location>
</feature>
<proteinExistence type="predicted"/>
<name>A0A378ICC4_9GAMM</name>
<evidence type="ECO:0000313" key="5">
    <source>
        <dbReference type="Proteomes" id="UP000054735"/>
    </source>
</evidence>
<keyword evidence="2" id="KW-0732">Signal</keyword>
<protein>
    <submittedName>
        <fullName evidence="4">Legionella vir region protein</fullName>
    </submittedName>
</protein>
<keyword evidence="5" id="KW-1185">Reference proteome</keyword>
<evidence type="ECO:0000313" key="3">
    <source>
        <dbReference type="EMBL" id="KTC76155.1"/>
    </source>
</evidence>
<evidence type="ECO:0000256" key="2">
    <source>
        <dbReference type="SAM" id="SignalP"/>
    </source>
</evidence>
<reference evidence="3 5" key="1">
    <citation type="submission" date="2015-11" db="EMBL/GenBank/DDBJ databases">
        <title>Genomic analysis of 38 Legionella species identifies large and diverse effector repertoires.</title>
        <authorList>
            <person name="Burstein D."/>
            <person name="Amaro F."/>
            <person name="Zusman T."/>
            <person name="Lifshitz Z."/>
            <person name="Cohen O."/>
            <person name="Gilbert J.A."/>
            <person name="Pupko T."/>
            <person name="Shuman H.A."/>
            <person name="Segal G."/>
        </authorList>
    </citation>
    <scope>NUCLEOTIDE SEQUENCE [LARGE SCALE GENOMIC DNA]</scope>
    <source>
        <strain evidence="3 5">CDC#1407-AL-14</strain>
    </source>
</reference>
<dbReference type="RefSeq" id="WP_058522335.1">
    <property type="nucleotide sequence ID" value="NZ_CAAAHV010000031.1"/>
</dbReference>
<dbReference type="STRING" id="28083.Lbir_0224"/>
<feature type="signal peptide" evidence="2">
    <location>
        <begin position="1"/>
        <end position="19"/>
    </location>
</feature>
<dbReference type="EMBL" id="LNXT01000001">
    <property type="protein sequence ID" value="KTC76155.1"/>
    <property type="molecule type" value="Genomic_DNA"/>
</dbReference>
<feature type="region of interest" description="Disordered" evidence="1">
    <location>
        <begin position="54"/>
        <end position="74"/>
    </location>
</feature>
<dbReference type="Proteomes" id="UP000255066">
    <property type="component" value="Unassembled WGS sequence"/>
</dbReference>
<feature type="compositionally biased region" description="Low complexity" evidence="1">
    <location>
        <begin position="54"/>
        <end position="65"/>
    </location>
</feature>
<sequence>MKKLVITAFSCLCFNSAKAGDTDIWQHIGMLQDQMVVVSNQIAALARQIASIPAGPQGPQGIPGSKGERGPAGHYQAGSGIHIEGDVISTNNTISHQIGECYQGGIVFWVDDTGQHGLITSVNDVYTQGIQWRNGESGNKVTNARADGIGAGETNTRLIIAQQTVDNQTGTFAALLAHQYSVAEDGETPCITPANTQSICYGGWYLPSIYELSLLKTNLQQQGLTSFAPDYYWSSTEASVSKAWLQNFSTGEVIASDKASSLGRIRAVRQF</sequence>
<evidence type="ECO:0000256" key="1">
    <source>
        <dbReference type="SAM" id="MobiDB-lite"/>
    </source>
</evidence>
<organism evidence="4 6">
    <name type="scientific">Legionella birminghamensis</name>
    <dbReference type="NCBI Taxonomy" id="28083"/>
    <lineage>
        <taxon>Bacteria</taxon>
        <taxon>Pseudomonadati</taxon>
        <taxon>Pseudomonadota</taxon>
        <taxon>Gammaproteobacteria</taxon>
        <taxon>Legionellales</taxon>
        <taxon>Legionellaceae</taxon>
        <taxon>Legionella</taxon>
    </lineage>
</organism>
<evidence type="ECO:0000313" key="4">
    <source>
        <dbReference type="EMBL" id="STX32221.1"/>
    </source>
</evidence>
<accession>A0A378ICC4</accession>
<dbReference type="EMBL" id="UGNW01000001">
    <property type="protein sequence ID" value="STX32221.1"/>
    <property type="molecule type" value="Genomic_DNA"/>
</dbReference>
<dbReference type="AlphaFoldDB" id="A0A378ICC4"/>
<dbReference type="OrthoDB" id="5573519at2"/>
<dbReference type="Proteomes" id="UP000054735">
    <property type="component" value="Unassembled WGS sequence"/>
</dbReference>
<reference evidence="4 6" key="2">
    <citation type="submission" date="2018-06" db="EMBL/GenBank/DDBJ databases">
        <authorList>
            <consortium name="Pathogen Informatics"/>
            <person name="Doyle S."/>
        </authorList>
    </citation>
    <scope>NUCLEOTIDE SEQUENCE [LARGE SCALE GENOMIC DNA]</scope>
    <source>
        <strain evidence="4 6">NCTC12437</strain>
    </source>
</reference>
<gene>
    <name evidence="4" type="primary">lvrE_1</name>
    <name evidence="3" type="ORF">Lbir_0224</name>
    <name evidence="4" type="ORF">NCTC12437_02001</name>
</gene>
<evidence type="ECO:0000313" key="6">
    <source>
        <dbReference type="Proteomes" id="UP000255066"/>
    </source>
</evidence>